<name>A0AAV1WY83_LUPLU</name>
<dbReference type="EMBL" id="CAXHTB010000010">
    <property type="protein sequence ID" value="CAL0314376.1"/>
    <property type="molecule type" value="Genomic_DNA"/>
</dbReference>
<dbReference type="InterPro" id="IPR000210">
    <property type="entry name" value="BTB/POZ_dom"/>
</dbReference>
<dbReference type="InterPro" id="IPR027356">
    <property type="entry name" value="NPH3_dom"/>
</dbReference>
<dbReference type="AlphaFoldDB" id="A0AAV1WY83"/>
<evidence type="ECO:0000256" key="3">
    <source>
        <dbReference type="ARBA" id="ARBA00022786"/>
    </source>
</evidence>
<gene>
    <name evidence="8" type="ORF">LLUT_LOCUS15436</name>
</gene>
<comment type="caution">
    <text evidence="8">The sequence shown here is derived from an EMBL/GenBank/DDBJ whole genome shotgun (WGS) entry which is preliminary data.</text>
</comment>
<evidence type="ECO:0000259" key="7">
    <source>
        <dbReference type="PROSITE" id="PS51649"/>
    </source>
</evidence>
<organism evidence="8 9">
    <name type="scientific">Lupinus luteus</name>
    <name type="common">European yellow lupine</name>
    <dbReference type="NCBI Taxonomy" id="3873"/>
    <lineage>
        <taxon>Eukaryota</taxon>
        <taxon>Viridiplantae</taxon>
        <taxon>Streptophyta</taxon>
        <taxon>Embryophyta</taxon>
        <taxon>Tracheophyta</taxon>
        <taxon>Spermatophyta</taxon>
        <taxon>Magnoliopsida</taxon>
        <taxon>eudicotyledons</taxon>
        <taxon>Gunneridae</taxon>
        <taxon>Pentapetalae</taxon>
        <taxon>rosids</taxon>
        <taxon>fabids</taxon>
        <taxon>Fabales</taxon>
        <taxon>Fabaceae</taxon>
        <taxon>Papilionoideae</taxon>
        <taxon>50 kb inversion clade</taxon>
        <taxon>genistoids sensu lato</taxon>
        <taxon>core genistoids</taxon>
        <taxon>Genisteae</taxon>
        <taxon>Lupinus</taxon>
    </lineage>
</organism>
<evidence type="ECO:0000256" key="4">
    <source>
        <dbReference type="PROSITE-ProRule" id="PRU00982"/>
    </source>
</evidence>
<evidence type="ECO:0000259" key="6">
    <source>
        <dbReference type="PROSITE" id="PS50097"/>
    </source>
</evidence>
<dbReference type="PANTHER" id="PTHR32370">
    <property type="entry name" value="OS12G0117600 PROTEIN"/>
    <property type="match status" value="1"/>
</dbReference>
<keyword evidence="9" id="KW-1185">Reference proteome</keyword>
<dbReference type="Gene3D" id="3.30.710.10">
    <property type="entry name" value="Potassium Channel Kv1.1, Chain A"/>
    <property type="match status" value="1"/>
</dbReference>
<comment type="similarity">
    <text evidence="4">Belongs to the NPH3 family.</text>
</comment>
<evidence type="ECO:0000256" key="2">
    <source>
        <dbReference type="ARBA" id="ARBA00004906"/>
    </source>
</evidence>
<dbReference type="GO" id="GO:0012505">
    <property type="term" value="C:endomembrane system"/>
    <property type="evidence" value="ECO:0007669"/>
    <property type="project" value="UniProtKB-SubCell"/>
</dbReference>
<evidence type="ECO:0000256" key="5">
    <source>
        <dbReference type="SAM" id="Coils"/>
    </source>
</evidence>
<dbReference type="PROSITE" id="PS51649">
    <property type="entry name" value="NPH3"/>
    <property type="match status" value="1"/>
</dbReference>
<dbReference type="SMART" id="SM00225">
    <property type="entry name" value="BTB"/>
    <property type="match status" value="1"/>
</dbReference>
<keyword evidence="3" id="KW-0833">Ubl conjugation pathway</keyword>
<feature type="coiled-coil region" evidence="5">
    <location>
        <begin position="328"/>
        <end position="362"/>
    </location>
</feature>
<evidence type="ECO:0000313" key="8">
    <source>
        <dbReference type="EMBL" id="CAL0314376.1"/>
    </source>
</evidence>
<dbReference type="SUPFAM" id="SSF54695">
    <property type="entry name" value="POZ domain"/>
    <property type="match status" value="1"/>
</dbReference>
<dbReference type="InterPro" id="IPR043454">
    <property type="entry name" value="NPH3/RPT2-like"/>
</dbReference>
<protein>
    <recommendedName>
        <fullName evidence="10">Phototropic-responsive NPH3 family protein</fullName>
    </recommendedName>
</protein>
<comment type="subcellular location">
    <subcellularLocation>
        <location evidence="1">Endomembrane system</location>
        <topology evidence="1">Peripheral membrane protein</topology>
    </subcellularLocation>
</comment>
<keyword evidence="5" id="KW-0175">Coiled coil</keyword>
<dbReference type="PROSITE" id="PS50097">
    <property type="entry name" value="BTB"/>
    <property type="match status" value="1"/>
</dbReference>
<evidence type="ECO:0000256" key="1">
    <source>
        <dbReference type="ARBA" id="ARBA00004184"/>
    </source>
</evidence>
<evidence type="ECO:0000313" key="9">
    <source>
        <dbReference type="Proteomes" id="UP001497480"/>
    </source>
</evidence>
<dbReference type="Proteomes" id="UP001497480">
    <property type="component" value="Unassembled WGS sequence"/>
</dbReference>
<feature type="domain" description="BTB" evidence="6">
    <location>
        <begin position="53"/>
        <end position="117"/>
    </location>
</feature>
<sequence>MKGWNQFGAIETIYEEEQEISSPSFSSSSSFSSSPQSLFSRVKAWSLDTGRETDVLIRVQGTCFHLHKDRMISRSSYLKRHLTEATDFTLSPPLNVTAETFAAIAEYCYSHKAPLTPTNVAAIRTAAELLDMKGQQDGENLCHVSESYFCRIIGIGQEYASMVLRSCLPLLPDAETTASLFSKCIEALVWQHDDVYDLDDTTWLNDVVALHTQDFLTVADSMNTRLSNHHVLYQMVDLYLEENKYHGKLTEEQKTQICNTINCNKLSPRTLVECVQNPRMPLRFIVRAMLIEHLNTRHSIATAATGAHRVERTTLREFLQRDTAHRQTAQLKEAIDSTYSRIRSLENELMSMKKILVDHQEQQQQQLRNVLNSERCASFHSVTGENGKVVRGERGSVSSSGFMFDTTRKGNEVGRSSFSIGTCHNVNETPRMTKTFRQRLMSGLKNTFRVSNSASN</sequence>
<evidence type="ECO:0008006" key="10">
    <source>
        <dbReference type="Google" id="ProtNLM"/>
    </source>
</evidence>
<dbReference type="Pfam" id="PF03000">
    <property type="entry name" value="NPH3"/>
    <property type="match status" value="1"/>
</dbReference>
<comment type="pathway">
    <text evidence="2">Protein modification; protein ubiquitination.</text>
</comment>
<dbReference type="Pfam" id="PF00651">
    <property type="entry name" value="BTB"/>
    <property type="match status" value="1"/>
</dbReference>
<dbReference type="InterPro" id="IPR011333">
    <property type="entry name" value="SKP1/BTB/POZ_sf"/>
</dbReference>
<reference evidence="8 9" key="1">
    <citation type="submission" date="2024-03" db="EMBL/GenBank/DDBJ databases">
        <authorList>
            <person name="Martinez-Hernandez J."/>
        </authorList>
    </citation>
    <scope>NUCLEOTIDE SEQUENCE [LARGE SCALE GENOMIC DNA]</scope>
</reference>
<feature type="domain" description="NPH3" evidence="7">
    <location>
        <begin position="210"/>
        <end position="295"/>
    </location>
</feature>
<accession>A0AAV1WY83</accession>
<proteinExistence type="inferred from homology"/>